<dbReference type="SMART" id="SM00342">
    <property type="entry name" value="HTH_ARAC"/>
    <property type="match status" value="1"/>
</dbReference>
<dbReference type="AlphaFoldDB" id="A0A3D9RM82"/>
<accession>A0A3D9RM82</accession>
<dbReference type="GO" id="GO:0003700">
    <property type="term" value="F:DNA-binding transcription factor activity"/>
    <property type="evidence" value="ECO:0007669"/>
    <property type="project" value="InterPro"/>
</dbReference>
<dbReference type="Pfam" id="PF00072">
    <property type="entry name" value="Response_reg"/>
    <property type="match status" value="1"/>
</dbReference>
<dbReference type="EMBL" id="QTTN01000020">
    <property type="protein sequence ID" value="REE81000.1"/>
    <property type="molecule type" value="Genomic_DNA"/>
</dbReference>
<dbReference type="InterPro" id="IPR009057">
    <property type="entry name" value="Homeodomain-like_sf"/>
</dbReference>
<protein>
    <submittedName>
        <fullName evidence="7">Two-component system response regulator YesN</fullName>
    </submittedName>
</protein>
<dbReference type="SUPFAM" id="SSF46689">
    <property type="entry name" value="Homeodomain-like"/>
    <property type="match status" value="2"/>
</dbReference>
<proteinExistence type="predicted"/>
<evidence type="ECO:0000256" key="2">
    <source>
        <dbReference type="ARBA" id="ARBA00023125"/>
    </source>
</evidence>
<evidence type="ECO:0000256" key="3">
    <source>
        <dbReference type="ARBA" id="ARBA00023163"/>
    </source>
</evidence>
<dbReference type="Gene3D" id="1.10.10.60">
    <property type="entry name" value="Homeodomain-like"/>
    <property type="match status" value="2"/>
</dbReference>
<dbReference type="InterPro" id="IPR001789">
    <property type="entry name" value="Sig_transdc_resp-reg_receiver"/>
</dbReference>
<dbReference type="Gene3D" id="3.40.50.2300">
    <property type="match status" value="1"/>
</dbReference>
<evidence type="ECO:0000259" key="5">
    <source>
        <dbReference type="PROSITE" id="PS01124"/>
    </source>
</evidence>
<dbReference type="Proteomes" id="UP000256304">
    <property type="component" value="Unassembled WGS sequence"/>
</dbReference>
<dbReference type="PANTHER" id="PTHR43280:SF2">
    <property type="entry name" value="HTH-TYPE TRANSCRIPTIONAL REGULATOR EXSA"/>
    <property type="match status" value="1"/>
</dbReference>
<feature type="domain" description="Response regulatory" evidence="6">
    <location>
        <begin position="3"/>
        <end position="120"/>
    </location>
</feature>
<dbReference type="SMART" id="SM00448">
    <property type="entry name" value="REC"/>
    <property type="match status" value="1"/>
</dbReference>
<keyword evidence="3" id="KW-0804">Transcription</keyword>
<keyword evidence="4" id="KW-0597">Phosphoprotein</keyword>
<organism evidence="7 8">
    <name type="scientific">Paenibacillus taihuensis</name>
    <dbReference type="NCBI Taxonomy" id="1156355"/>
    <lineage>
        <taxon>Bacteria</taxon>
        <taxon>Bacillati</taxon>
        <taxon>Bacillota</taxon>
        <taxon>Bacilli</taxon>
        <taxon>Bacillales</taxon>
        <taxon>Paenibacillaceae</taxon>
        <taxon>Paenibacillus</taxon>
    </lineage>
</organism>
<dbReference type="CDD" id="cd17536">
    <property type="entry name" value="REC_YesN-like"/>
    <property type="match status" value="1"/>
</dbReference>
<dbReference type="InterPro" id="IPR018062">
    <property type="entry name" value="HTH_AraC-typ_CS"/>
</dbReference>
<feature type="domain" description="HTH araC/xylS-type" evidence="5">
    <location>
        <begin position="437"/>
        <end position="535"/>
    </location>
</feature>
<dbReference type="InterPro" id="IPR018060">
    <property type="entry name" value="HTH_AraC"/>
</dbReference>
<dbReference type="PROSITE" id="PS50110">
    <property type="entry name" value="RESPONSE_REGULATORY"/>
    <property type="match status" value="1"/>
</dbReference>
<dbReference type="PANTHER" id="PTHR43280">
    <property type="entry name" value="ARAC-FAMILY TRANSCRIPTIONAL REGULATOR"/>
    <property type="match status" value="1"/>
</dbReference>
<evidence type="ECO:0000256" key="1">
    <source>
        <dbReference type="ARBA" id="ARBA00023015"/>
    </source>
</evidence>
<dbReference type="PROSITE" id="PS00041">
    <property type="entry name" value="HTH_ARAC_FAMILY_1"/>
    <property type="match status" value="1"/>
</dbReference>
<keyword evidence="8" id="KW-1185">Reference proteome</keyword>
<dbReference type="RefSeq" id="WP_147306823.1">
    <property type="nucleotide sequence ID" value="NZ_QTTN01000020.1"/>
</dbReference>
<dbReference type="Pfam" id="PF12833">
    <property type="entry name" value="HTH_18"/>
    <property type="match status" value="1"/>
</dbReference>
<feature type="modified residue" description="4-aspartylphosphate" evidence="4">
    <location>
        <position position="55"/>
    </location>
</feature>
<evidence type="ECO:0000313" key="8">
    <source>
        <dbReference type="Proteomes" id="UP000256304"/>
    </source>
</evidence>
<dbReference type="OrthoDB" id="9794370at2"/>
<evidence type="ECO:0000313" key="7">
    <source>
        <dbReference type="EMBL" id="REE81000.1"/>
    </source>
</evidence>
<dbReference type="GO" id="GO:0000160">
    <property type="term" value="P:phosphorelay signal transduction system"/>
    <property type="evidence" value="ECO:0007669"/>
    <property type="project" value="InterPro"/>
</dbReference>
<dbReference type="InterPro" id="IPR041522">
    <property type="entry name" value="CdaR_GGDEF"/>
</dbReference>
<keyword evidence="1" id="KW-0805">Transcription regulation</keyword>
<evidence type="ECO:0000259" key="6">
    <source>
        <dbReference type="PROSITE" id="PS50110"/>
    </source>
</evidence>
<sequence length="545" mass="61924">MPKLLIVDDETVFRRGLRAMIAAKDGDWEVVGDARDGYEALELLEQLRPDIVLTDIRMPRMDGIQLQNIVRDRFQGMLCVVISGYDDFTYVKQSLRHGAIDYLMKPVERAELFQVLDRLQEKLKSAAAQKPSAAAADERQDDYQARRHTGDHLVASLNRNQVGQQDLDLLARIGIQFDDPYYASLVIKLDKQSIDSERYSSSDPSLFQLYIQQFVQEILDNRCKGFSFVYSDTEVVAFVNLPDPDGSRTKLLEIAESICRQIKSLSNMTVTIGVGRPVKGFELVPITFGEASIALLYRLVVGGDKVLDYEHTSKDNHFKTSMKKWKWEALEGAINGGRTDEIGACVETAIADLCSQAQTPETVHQHICKLFIHYYELSEDLGIARSWLGTQDIRTLIIEVCAISSQDELIAHCKDLFGRLTASIASGQQHVERDPIQKAIRYLERHYAEPITLKEIADHVFLNTAYFSTLFKQKTGSTFVEHLSGIRIEEAKRRLLLTEEKITSIAERTGFANIRHFNRVFKTETSMTPKDYREQSMNLSQHKTS</sequence>
<dbReference type="Pfam" id="PF17853">
    <property type="entry name" value="GGDEF_2"/>
    <property type="match status" value="1"/>
</dbReference>
<gene>
    <name evidence="7" type="ORF">A8990_12046</name>
</gene>
<dbReference type="SUPFAM" id="SSF52172">
    <property type="entry name" value="CheY-like"/>
    <property type="match status" value="1"/>
</dbReference>
<dbReference type="InterPro" id="IPR011006">
    <property type="entry name" value="CheY-like_superfamily"/>
</dbReference>
<keyword evidence="2" id="KW-0238">DNA-binding</keyword>
<name>A0A3D9RM82_9BACL</name>
<evidence type="ECO:0000256" key="4">
    <source>
        <dbReference type="PROSITE-ProRule" id="PRU00169"/>
    </source>
</evidence>
<dbReference type="GO" id="GO:0043565">
    <property type="term" value="F:sequence-specific DNA binding"/>
    <property type="evidence" value="ECO:0007669"/>
    <property type="project" value="InterPro"/>
</dbReference>
<reference evidence="7 8" key="1">
    <citation type="submission" date="2018-08" db="EMBL/GenBank/DDBJ databases">
        <title>Genomic Encyclopedia of Type Strains, Phase III (KMG-III): the genomes of soil and plant-associated and newly described type strains.</title>
        <authorList>
            <person name="Whitman W."/>
        </authorList>
    </citation>
    <scope>NUCLEOTIDE SEQUENCE [LARGE SCALE GENOMIC DNA]</scope>
    <source>
        <strain evidence="7 8">CGMCC 1.10966</strain>
    </source>
</reference>
<dbReference type="PROSITE" id="PS01124">
    <property type="entry name" value="HTH_ARAC_FAMILY_2"/>
    <property type="match status" value="1"/>
</dbReference>
<comment type="caution">
    <text evidence="7">The sequence shown here is derived from an EMBL/GenBank/DDBJ whole genome shotgun (WGS) entry which is preliminary data.</text>
</comment>